<feature type="compositionally biased region" description="Basic and acidic residues" evidence="1">
    <location>
        <begin position="14"/>
        <end position="25"/>
    </location>
</feature>
<comment type="caution">
    <text evidence="2">The sequence shown here is derived from an EMBL/GenBank/DDBJ whole genome shotgun (WGS) entry which is preliminary data.</text>
</comment>
<dbReference type="EMBL" id="MHLA01000007">
    <property type="protein sequence ID" value="OGZ00112.1"/>
    <property type="molecule type" value="Genomic_DNA"/>
</dbReference>
<evidence type="ECO:0000256" key="1">
    <source>
        <dbReference type="SAM" id="MobiDB-lite"/>
    </source>
</evidence>
<sequence length="71" mass="8123">MKSERTKPLSAEAYRSEGERQEGRKIYQTEAGPIEVMWRKFEHGEEGGRGGAAEKKSCRGSFFHQARMCGW</sequence>
<proteinExistence type="predicted"/>
<feature type="region of interest" description="Disordered" evidence="1">
    <location>
        <begin position="1"/>
        <end position="25"/>
    </location>
</feature>
<name>A0A1G2CFY5_9BACT</name>
<protein>
    <submittedName>
        <fullName evidence="2">Uncharacterized protein</fullName>
    </submittedName>
</protein>
<evidence type="ECO:0000313" key="3">
    <source>
        <dbReference type="Proteomes" id="UP000178880"/>
    </source>
</evidence>
<dbReference type="Proteomes" id="UP000178880">
    <property type="component" value="Unassembled WGS sequence"/>
</dbReference>
<gene>
    <name evidence="2" type="ORF">A2945_00255</name>
</gene>
<evidence type="ECO:0000313" key="2">
    <source>
        <dbReference type="EMBL" id="OGZ00112.1"/>
    </source>
</evidence>
<organism evidence="2 3">
    <name type="scientific">Candidatus Liptonbacteria bacterium RIFCSPLOWO2_01_FULL_52_25</name>
    <dbReference type="NCBI Taxonomy" id="1798650"/>
    <lineage>
        <taxon>Bacteria</taxon>
        <taxon>Candidatus Liptoniibacteriota</taxon>
    </lineage>
</organism>
<dbReference type="AlphaFoldDB" id="A0A1G2CFY5"/>
<dbReference type="STRING" id="1798650.A2945_00255"/>
<accession>A0A1G2CFY5</accession>
<reference evidence="2 3" key="1">
    <citation type="journal article" date="2016" name="Nat. Commun.">
        <title>Thousands of microbial genomes shed light on interconnected biogeochemical processes in an aquifer system.</title>
        <authorList>
            <person name="Anantharaman K."/>
            <person name="Brown C.T."/>
            <person name="Hug L.A."/>
            <person name="Sharon I."/>
            <person name="Castelle C.J."/>
            <person name="Probst A.J."/>
            <person name="Thomas B.C."/>
            <person name="Singh A."/>
            <person name="Wilkins M.J."/>
            <person name="Karaoz U."/>
            <person name="Brodie E.L."/>
            <person name="Williams K.H."/>
            <person name="Hubbard S.S."/>
            <person name="Banfield J.F."/>
        </authorList>
    </citation>
    <scope>NUCLEOTIDE SEQUENCE [LARGE SCALE GENOMIC DNA]</scope>
</reference>